<keyword evidence="8 12" id="KW-0175">Coiled coil</keyword>
<keyword evidence="4" id="KW-0158">Chromosome</keyword>
<evidence type="ECO:0000256" key="4">
    <source>
        <dbReference type="ARBA" id="ARBA00022454"/>
    </source>
</evidence>
<comment type="similarity">
    <text evidence="3">Belongs to the SMC family. SMC6 subfamily.</text>
</comment>
<dbReference type="InterPro" id="IPR027417">
    <property type="entry name" value="P-loop_NTPase"/>
</dbReference>
<evidence type="ECO:0000256" key="6">
    <source>
        <dbReference type="ARBA" id="ARBA00022763"/>
    </source>
</evidence>
<dbReference type="GO" id="GO:0005524">
    <property type="term" value="F:ATP binding"/>
    <property type="evidence" value="ECO:0007669"/>
    <property type="project" value="UniProtKB-KW"/>
</dbReference>
<dbReference type="AlphaFoldDB" id="A0A1Z5JCK2"/>
<dbReference type="GO" id="GO:0016887">
    <property type="term" value="F:ATP hydrolysis activity"/>
    <property type="evidence" value="ECO:0007669"/>
    <property type="project" value="InterPro"/>
</dbReference>
<organism evidence="15 16">
    <name type="scientific">Fistulifera solaris</name>
    <name type="common">Oleaginous diatom</name>
    <dbReference type="NCBI Taxonomy" id="1519565"/>
    <lineage>
        <taxon>Eukaryota</taxon>
        <taxon>Sar</taxon>
        <taxon>Stramenopiles</taxon>
        <taxon>Ochrophyta</taxon>
        <taxon>Bacillariophyta</taxon>
        <taxon>Bacillariophyceae</taxon>
        <taxon>Bacillariophycidae</taxon>
        <taxon>Naviculales</taxon>
        <taxon>Naviculaceae</taxon>
        <taxon>Fistulifera</taxon>
    </lineage>
</organism>
<dbReference type="Proteomes" id="UP000198406">
    <property type="component" value="Unassembled WGS sequence"/>
</dbReference>
<feature type="region of interest" description="Disordered" evidence="13">
    <location>
        <begin position="1"/>
        <end position="81"/>
    </location>
</feature>
<feature type="compositionally biased region" description="Basic and acidic residues" evidence="13">
    <location>
        <begin position="19"/>
        <end position="30"/>
    </location>
</feature>
<dbReference type="GO" id="GO:0035861">
    <property type="term" value="C:site of double-strand break"/>
    <property type="evidence" value="ECO:0007669"/>
    <property type="project" value="TreeGrafter"/>
</dbReference>
<keyword evidence="5" id="KW-0547">Nucleotide-binding</keyword>
<dbReference type="Pfam" id="PF13476">
    <property type="entry name" value="AAA_23"/>
    <property type="match status" value="1"/>
</dbReference>
<keyword evidence="11" id="KW-0539">Nucleus</keyword>
<feature type="coiled-coil region" evidence="12">
    <location>
        <begin position="266"/>
        <end position="503"/>
    </location>
</feature>
<accession>A0A1Z5JCK2</accession>
<dbReference type="EMBL" id="BDSP01000044">
    <property type="protein sequence ID" value="GAX11734.1"/>
    <property type="molecule type" value="Genomic_DNA"/>
</dbReference>
<dbReference type="PANTHER" id="PTHR19306">
    <property type="entry name" value="STRUCTURAL MAINTENANCE OF CHROMOSOMES 5,6 SMC5, SMC6"/>
    <property type="match status" value="1"/>
</dbReference>
<evidence type="ECO:0000256" key="9">
    <source>
        <dbReference type="ARBA" id="ARBA00023172"/>
    </source>
</evidence>
<keyword evidence="10" id="KW-0234">DNA repair</keyword>
<evidence type="ECO:0000256" key="12">
    <source>
        <dbReference type="SAM" id="Coils"/>
    </source>
</evidence>
<evidence type="ECO:0000313" key="15">
    <source>
        <dbReference type="EMBL" id="GAX11734.1"/>
    </source>
</evidence>
<keyword evidence="9" id="KW-0233">DNA recombination</keyword>
<evidence type="ECO:0000256" key="7">
    <source>
        <dbReference type="ARBA" id="ARBA00022840"/>
    </source>
</evidence>
<name>A0A1Z5JCK2_FISSO</name>
<dbReference type="GO" id="GO:0003697">
    <property type="term" value="F:single-stranded DNA binding"/>
    <property type="evidence" value="ECO:0007669"/>
    <property type="project" value="TreeGrafter"/>
</dbReference>
<evidence type="ECO:0000256" key="13">
    <source>
        <dbReference type="SAM" id="MobiDB-lite"/>
    </source>
</evidence>
<sequence>MGRNSKRLSSTTGDDEDEQRSSKRQSFERDEPSDEDQSNAASDENDNYGDENANPEAEEEEEDVEDEQSSTPMDRERSDPAINAGIIKKVYVENFMCHRKFTVDFCRNVNFITGQNGSGKSAILAALQICLGAGARNTHRAGNLKDLIRKDGAANQPTAAIIRVALMNEGSDAYEPEKYGKTITVERTITKNGGFNGFKLLDENGTEVSRKKKDLHMMLDYLNIQVENPVAVLDQENAKKFLCGSGEEKFQFFKKATDLARIDSTYAATQDKLEDLTQSVERMNNTLSQKKLVVDEAKQKVKQQKEIDELKSKLQEVETMYAWSFHKVAAKEHWDAEQVVAKYEAKVKEREDELAEFEKAFSQNSTTDEETKRRRVMDDLIQQVQELTEQKQQLESQFRQQMVPIKQLEKEKQMLRKDRKEIEQQLLRAQQRLNEMRKQISERSGSKEAEQLKALNEAENELQQLKKENPEIKQAVSTSLRAYEELTNHVRDASSRVDTIQRQLGGIGGRLRNLNAASADSLSMLGPNVKKVCDAIQRHVSSGKFRGPVIGPIAHYIKVAAGKEKYAAIAEKALGRGMLDRFIVTTDEDRRILQNIRKDAGCKSDCGIIQTKNTARFSVMPFHIEGVERVCSVLIVENDLVFNTLVDNANIDRIALCDDKASSENLLYYVQDGRDAIRGPIQEVFYLPNGGKWTVKGGNKADILDGKALRQTLGVDKSELIAQTREEEMQLKKELQEARAEHNKLEHEHTELQRQWNQHKRHLRTNTDNTEKLINEISELRDQIEASANIEIDTNDQEQEIQELEREIEELDHKDGNFKEEIRNLMQGVEEVKASINECSERIDSVLEESKAAEEHLTQFLQNRTQHEDQLERKRQKLDKYRAAVDTSREKMESLKKDTLAALRQARLLTFQHRRASQNLERVAEGTEDVSDEPSEDDLDSIEPPDESNIREPAHYEAKMNKMRSKIEKEKQRRNISRDDRATAFEKYQRALDDFLNQRQLVDEVEAKIKVLEDDLRKRIHLRGNMQEHLEKFTDLKFKELLRLNHFQGSVTFDHEKESLDLRVSKSSDKKAVSKDVKNLSGGEKSYTQMCLILALGEKLETPFRVLDEFDVFLDAPTRKLTIKMLVHLALEKMSHRQFIFITPQDISDISSDPRLKILRMLPPKRHGVVGGPSQQTLNFSQAS</sequence>
<dbReference type="GO" id="GO:0030915">
    <property type="term" value="C:Smc5-Smc6 complex"/>
    <property type="evidence" value="ECO:0007669"/>
    <property type="project" value="TreeGrafter"/>
</dbReference>
<comment type="subcellular location">
    <subcellularLocation>
        <location evidence="2">Chromosome</location>
    </subcellularLocation>
    <subcellularLocation>
        <location evidence="1">Nucleus</location>
    </subcellularLocation>
</comment>
<evidence type="ECO:0000256" key="3">
    <source>
        <dbReference type="ARBA" id="ARBA00006793"/>
    </source>
</evidence>
<evidence type="ECO:0000256" key="10">
    <source>
        <dbReference type="ARBA" id="ARBA00023204"/>
    </source>
</evidence>
<evidence type="ECO:0000256" key="5">
    <source>
        <dbReference type="ARBA" id="ARBA00022741"/>
    </source>
</evidence>
<evidence type="ECO:0000256" key="1">
    <source>
        <dbReference type="ARBA" id="ARBA00004123"/>
    </source>
</evidence>
<protein>
    <recommendedName>
        <fullName evidence="14">Rad50/SbcC-type AAA domain-containing protein</fullName>
    </recommendedName>
</protein>
<reference evidence="15 16" key="1">
    <citation type="journal article" date="2015" name="Plant Cell">
        <title>Oil accumulation by the oleaginous diatom Fistulifera solaris as revealed by the genome and transcriptome.</title>
        <authorList>
            <person name="Tanaka T."/>
            <person name="Maeda Y."/>
            <person name="Veluchamy A."/>
            <person name="Tanaka M."/>
            <person name="Abida H."/>
            <person name="Marechal E."/>
            <person name="Bowler C."/>
            <person name="Muto M."/>
            <person name="Sunaga Y."/>
            <person name="Tanaka M."/>
            <person name="Yoshino T."/>
            <person name="Taniguchi T."/>
            <person name="Fukuda Y."/>
            <person name="Nemoto M."/>
            <person name="Matsumoto M."/>
            <person name="Wong P.S."/>
            <person name="Aburatani S."/>
            <person name="Fujibuchi W."/>
        </authorList>
    </citation>
    <scope>NUCLEOTIDE SEQUENCE [LARGE SCALE GENOMIC DNA]</scope>
    <source>
        <strain evidence="15 16">JPCC DA0580</strain>
    </source>
</reference>
<dbReference type="InterPro" id="IPR038729">
    <property type="entry name" value="Rad50/SbcC_AAA"/>
</dbReference>
<dbReference type="Gene3D" id="1.10.287.1490">
    <property type="match status" value="1"/>
</dbReference>
<keyword evidence="7" id="KW-0067">ATP-binding</keyword>
<feature type="compositionally biased region" description="Acidic residues" evidence="13">
    <location>
        <begin position="31"/>
        <end position="49"/>
    </location>
</feature>
<gene>
    <name evidence="15" type="ORF">FisN_7Lh114</name>
</gene>
<feature type="coiled-coil region" evidence="12">
    <location>
        <begin position="721"/>
        <end position="898"/>
    </location>
</feature>
<dbReference type="InParanoid" id="A0A1Z5JCK2"/>
<feature type="compositionally biased region" description="Acidic residues" evidence="13">
    <location>
        <begin position="56"/>
        <end position="68"/>
    </location>
</feature>
<dbReference type="Gene3D" id="3.40.50.300">
    <property type="entry name" value="P-loop containing nucleotide triphosphate hydrolases"/>
    <property type="match status" value="2"/>
</dbReference>
<feature type="domain" description="Rad50/SbcC-type AAA" evidence="14">
    <location>
        <begin position="89"/>
        <end position="318"/>
    </location>
</feature>
<dbReference type="SUPFAM" id="SSF52540">
    <property type="entry name" value="P-loop containing nucleoside triphosphate hydrolases"/>
    <property type="match status" value="2"/>
</dbReference>
<evidence type="ECO:0000256" key="2">
    <source>
        <dbReference type="ARBA" id="ARBA00004286"/>
    </source>
</evidence>
<dbReference type="PANTHER" id="PTHR19306:SF6">
    <property type="entry name" value="STRUCTURAL MAINTENANCE OF CHROMOSOMES PROTEIN 6"/>
    <property type="match status" value="1"/>
</dbReference>
<proteinExistence type="inferred from homology"/>
<evidence type="ECO:0000313" key="16">
    <source>
        <dbReference type="Proteomes" id="UP000198406"/>
    </source>
</evidence>
<dbReference type="OrthoDB" id="10072614at2759"/>
<dbReference type="GO" id="GO:0003684">
    <property type="term" value="F:damaged DNA binding"/>
    <property type="evidence" value="ECO:0007669"/>
    <property type="project" value="TreeGrafter"/>
</dbReference>
<dbReference type="GO" id="GO:0005634">
    <property type="term" value="C:nucleus"/>
    <property type="evidence" value="ECO:0007669"/>
    <property type="project" value="UniProtKB-SubCell"/>
</dbReference>
<feature type="compositionally biased region" description="Acidic residues" evidence="13">
    <location>
        <begin position="926"/>
        <end position="946"/>
    </location>
</feature>
<evidence type="ECO:0000259" key="14">
    <source>
        <dbReference type="Pfam" id="PF13476"/>
    </source>
</evidence>
<feature type="region of interest" description="Disordered" evidence="13">
    <location>
        <begin position="919"/>
        <end position="949"/>
    </location>
</feature>
<keyword evidence="6" id="KW-0227">DNA damage</keyword>
<dbReference type="GO" id="GO:0000724">
    <property type="term" value="P:double-strand break repair via homologous recombination"/>
    <property type="evidence" value="ECO:0007669"/>
    <property type="project" value="TreeGrafter"/>
</dbReference>
<evidence type="ECO:0000256" key="8">
    <source>
        <dbReference type="ARBA" id="ARBA00023054"/>
    </source>
</evidence>
<comment type="caution">
    <text evidence="15">The sequence shown here is derived from an EMBL/GenBank/DDBJ whole genome shotgun (WGS) entry which is preliminary data.</text>
</comment>
<keyword evidence="16" id="KW-1185">Reference proteome</keyword>
<evidence type="ECO:0000256" key="11">
    <source>
        <dbReference type="ARBA" id="ARBA00023242"/>
    </source>
</evidence>